<dbReference type="InterPro" id="IPR000683">
    <property type="entry name" value="Gfo/Idh/MocA-like_OxRdtase_N"/>
</dbReference>
<proteinExistence type="inferred from homology"/>
<comment type="similarity">
    <text evidence="1">Belongs to the Gfo/Idh/MocA family.</text>
</comment>
<dbReference type="Gene3D" id="3.40.50.720">
    <property type="entry name" value="NAD(P)-binding Rossmann-like Domain"/>
    <property type="match status" value="1"/>
</dbReference>
<keyword evidence="2" id="KW-0560">Oxidoreductase</keyword>
<dbReference type="SUPFAM" id="SSF55347">
    <property type="entry name" value="Glyceraldehyde-3-phosphate dehydrogenase-like, C-terminal domain"/>
    <property type="match status" value="1"/>
</dbReference>
<dbReference type="SUPFAM" id="SSF51735">
    <property type="entry name" value="NAD(P)-binding Rossmann-fold domains"/>
    <property type="match status" value="1"/>
</dbReference>
<evidence type="ECO:0000259" key="4">
    <source>
        <dbReference type="Pfam" id="PF01408"/>
    </source>
</evidence>
<evidence type="ECO:0000313" key="7">
    <source>
        <dbReference type="Proteomes" id="UP000826651"/>
    </source>
</evidence>
<dbReference type="PANTHER" id="PTHR22604">
    <property type="entry name" value="OXIDOREDUCTASES"/>
    <property type="match status" value="1"/>
</dbReference>
<dbReference type="Gene3D" id="3.30.360.10">
    <property type="entry name" value="Dihydrodipicolinate Reductase, domain 2"/>
    <property type="match status" value="1"/>
</dbReference>
<dbReference type="InterPro" id="IPR050984">
    <property type="entry name" value="Gfo/Idh/MocA_domain"/>
</dbReference>
<name>A0ABS7SBP3_9MICO</name>
<sequence>MCVSTLGPAFETAPDPADAPALRWGILAPGGIARKFAAEIPANTSSSVVAVGSRDAGRARAFADEYGIPTAYGSYAELVADAQVEAVYIASPHSAHLEHALLALGAGKHVLVEKSITRNAGEARSLFAAAADRGLFAMEAMWTRFLPHMIAVHGVLDSGEIGEVVSVTAEHGQDMRTLGDTHRMRNPALAGGSMLDLTVYPVSFAHDILGPPEQVTAVGTLTSTGVDDTEAITLRTAAGAVALLHATMRSATANAATINGTEGRIELAGTFYAPTTVTVRPRHGEARSFSPEVSAGFAYQAAEVARRVHAGETFSPRHDPEGTIAVMATMDEARRQLGVVLPGE</sequence>
<accession>A0ABS7SBP3</accession>
<dbReference type="InterPro" id="IPR055170">
    <property type="entry name" value="GFO_IDH_MocA-like_dom"/>
</dbReference>
<feature type="domain" description="GFO/IDH/MocA-like oxidoreductase" evidence="5">
    <location>
        <begin position="152"/>
        <end position="266"/>
    </location>
</feature>
<feature type="domain" description="Gfo/Idh/MocA-like oxidoreductase N-terminal" evidence="4">
    <location>
        <begin position="23"/>
        <end position="137"/>
    </location>
</feature>
<dbReference type="Proteomes" id="UP000826651">
    <property type="component" value="Unassembled WGS sequence"/>
</dbReference>
<evidence type="ECO:0000259" key="5">
    <source>
        <dbReference type="Pfam" id="PF22725"/>
    </source>
</evidence>
<dbReference type="Pfam" id="PF22725">
    <property type="entry name" value="GFO_IDH_MocA_C3"/>
    <property type="match status" value="1"/>
</dbReference>
<evidence type="ECO:0000313" key="6">
    <source>
        <dbReference type="EMBL" id="MBZ2197293.1"/>
    </source>
</evidence>
<dbReference type="InterPro" id="IPR036291">
    <property type="entry name" value="NAD(P)-bd_dom_sf"/>
</dbReference>
<comment type="caution">
    <text evidence="6">The sequence shown here is derived from an EMBL/GenBank/DDBJ whole genome shotgun (WGS) entry which is preliminary data.</text>
</comment>
<organism evidence="6 7">
    <name type="scientific">Occultella gossypii</name>
    <dbReference type="NCBI Taxonomy" id="2800820"/>
    <lineage>
        <taxon>Bacteria</taxon>
        <taxon>Bacillati</taxon>
        <taxon>Actinomycetota</taxon>
        <taxon>Actinomycetes</taxon>
        <taxon>Micrococcales</taxon>
        <taxon>Ruaniaceae</taxon>
        <taxon>Occultella</taxon>
    </lineage>
</organism>
<evidence type="ECO:0000256" key="2">
    <source>
        <dbReference type="ARBA" id="ARBA00023002"/>
    </source>
</evidence>
<dbReference type="EMBL" id="JAGSHT010000013">
    <property type="protein sequence ID" value="MBZ2197293.1"/>
    <property type="molecule type" value="Genomic_DNA"/>
</dbReference>
<gene>
    <name evidence="6" type="ORF">KCQ71_14100</name>
</gene>
<evidence type="ECO:0000256" key="1">
    <source>
        <dbReference type="ARBA" id="ARBA00010928"/>
    </source>
</evidence>
<reference evidence="6 7" key="1">
    <citation type="submission" date="2021-04" db="EMBL/GenBank/DDBJ databases">
        <title>Ruania sp. nov., isolated from sandy soil of mangrove forest.</title>
        <authorList>
            <person name="Ge X."/>
            <person name="Huang R."/>
            <person name="Liu W."/>
        </authorList>
    </citation>
    <scope>NUCLEOTIDE SEQUENCE [LARGE SCALE GENOMIC DNA]</scope>
    <source>
        <strain evidence="6 7">N2-46</strain>
    </source>
</reference>
<protein>
    <submittedName>
        <fullName evidence="6">Gfo/Idh/MocA family oxidoreductase</fullName>
    </submittedName>
</protein>
<dbReference type="Pfam" id="PF01408">
    <property type="entry name" value="GFO_IDH_MocA"/>
    <property type="match status" value="1"/>
</dbReference>
<keyword evidence="7" id="KW-1185">Reference proteome</keyword>
<dbReference type="PANTHER" id="PTHR22604:SF105">
    <property type="entry name" value="TRANS-1,2-DIHYDROBENZENE-1,2-DIOL DEHYDROGENASE"/>
    <property type="match status" value="1"/>
</dbReference>
<keyword evidence="3" id="KW-0520">NAD</keyword>
<evidence type="ECO:0000256" key="3">
    <source>
        <dbReference type="ARBA" id="ARBA00023027"/>
    </source>
</evidence>